<evidence type="ECO:0000313" key="2">
    <source>
        <dbReference type="EMBL" id="CAI9958084.1"/>
    </source>
</evidence>
<name>A0AA86QRV0_9EUKA</name>
<reference evidence="2" key="1">
    <citation type="submission" date="2023-06" db="EMBL/GenBank/DDBJ databases">
        <authorList>
            <person name="Kurt Z."/>
        </authorList>
    </citation>
    <scope>NUCLEOTIDE SEQUENCE</scope>
</reference>
<gene>
    <name evidence="2" type="ORF">HINF_LOCUS45729</name>
    <name evidence="3" type="ORF">HINF_LOCUS59711</name>
</gene>
<accession>A0AA86QRV0</accession>
<comment type="caution">
    <text evidence="2">The sequence shown here is derived from an EMBL/GenBank/DDBJ whole genome shotgun (WGS) entry which is preliminary data.</text>
</comment>
<keyword evidence="4" id="KW-1185">Reference proteome</keyword>
<dbReference type="EMBL" id="CAXDID020000344">
    <property type="protein sequence ID" value="CAL6080111.1"/>
    <property type="molecule type" value="Genomic_DNA"/>
</dbReference>
<proteinExistence type="predicted"/>
<evidence type="ECO:0000256" key="1">
    <source>
        <dbReference type="SAM" id="Coils"/>
    </source>
</evidence>
<evidence type="ECO:0000313" key="3">
    <source>
        <dbReference type="EMBL" id="CAL6080111.1"/>
    </source>
</evidence>
<dbReference type="AlphaFoldDB" id="A0AA86QRV0"/>
<sequence length="319" mass="38177">MDYFDFADIENSQDDNIINYNQIEQGQENIHNIEEMIQTNIEQVKQQEEANRQQQNNQLLKLMEQRTQEHFPQQINTTILSQTKYQERQQFREQNRQKQQNEESKLSTQEQLTLFCNIYKIQILDITYETELLRFQEESSPPTFGYQVGFRNLDMTGGDAIKNILNLDHAVIELGNIVFEINKGTEQAAEYSVCEYEQFKLTKTYNEIYWDQTLKNQTFIPPKILDDILGRSAEWRDAYQWKTHNCHHFVVACLKILQAPWLFKEHKICPCHFKQVQQGHYMFQLADNTLIYVTQMQNIKWKEVPEKPIKFIFVKKENE</sequence>
<feature type="coiled-coil region" evidence="1">
    <location>
        <begin position="30"/>
        <end position="65"/>
    </location>
</feature>
<keyword evidence="1" id="KW-0175">Coiled coil</keyword>
<reference evidence="3 4" key="2">
    <citation type="submission" date="2024-07" db="EMBL/GenBank/DDBJ databases">
        <authorList>
            <person name="Akdeniz Z."/>
        </authorList>
    </citation>
    <scope>NUCLEOTIDE SEQUENCE [LARGE SCALE GENOMIC DNA]</scope>
</reference>
<organism evidence="2">
    <name type="scientific">Hexamita inflata</name>
    <dbReference type="NCBI Taxonomy" id="28002"/>
    <lineage>
        <taxon>Eukaryota</taxon>
        <taxon>Metamonada</taxon>
        <taxon>Diplomonadida</taxon>
        <taxon>Hexamitidae</taxon>
        <taxon>Hexamitinae</taxon>
        <taxon>Hexamita</taxon>
    </lineage>
</organism>
<dbReference type="EMBL" id="CATOUU010000901">
    <property type="protein sequence ID" value="CAI9958084.1"/>
    <property type="molecule type" value="Genomic_DNA"/>
</dbReference>
<dbReference type="Proteomes" id="UP001642409">
    <property type="component" value="Unassembled WGS sequence"/>
</dbReference>
<evidence type="ECO:0000313" key="4">
    <source>
        <dbReference type="Proteomes" id="UP001642409"/>
    </source>
</evidence>
<protein>
    <submittedName>
        <fullName evidence="3">Hypothetical_protein</fullName>
    </submittedName>
</protein>